<dbReference type="SUPFAM" id="SSF48726">
    <property type="entry name" value="Immunoglobulin"/>
    <property type="match status" value="2"/>
</dbReference>
<dbReference type="InterPro" id="IPR013783">
    <property type="entry name" value="Ig-like_fold"/>
</dbReference>
<reference evidence="6" key="1">
    <citation type="submission" date="2021-04" db="EMBL/GenBank/DDBJ databases">
        <authorList>
            <consortium name="Wellcome Sanger Institute Data Sharing"/>
        </authorList>
    </citation>
    <scope>NUCLEOTIDE SEQUENCE [LARGE SCALE GENOMIC DNA]</scope>
</reference>
<feature type="domain" description="Ig-like" evidence="5">
    <location>
        <begin position="117"/>
        <end position="198"/>
    </location>
</feature>
<feature type="signal peptide" evidence="4">
    <location>
        <begin position="1"/>
        <end position="27"/>
    </location>
</feature>
<dbReference type="InterPro" id="IPR003599">
    <property type="entry name" value="Ig_sub"/>
</dbReference>
<dbReference type="Pfam" id="PF13895">
    <property type="entry name" value="Ig_2"/>
    <property type="match status" value="1"/>
</dbReference>
<dbReference type="InParanoid" id="A0A671UUV2"/>
<dbReference type="Ensembl" id="ENSSAUT00010018781.1">
    <property type="protein sequence ID" value="ENSSAUP00010017759.1"/>
    <property type="gene ID" value="ENSSAUG00010008084.1"/>
</dbReference>
<dbReference type="AlphaFoldDB" id="A0A671UUV2"/>
<accession>A0A671UUV2</accession>
<dbReference type="GO" id="GO:0006955">
    <property type="term" value="P:immune response"/>
    <property type="evidence" value="ECO:0007669"/>
    <property type="project" value="TreeGrafter"/>
</dbReference>
<evidence type="ECO:0000256" key="1">
    <source>
        <dbReference type="ARBA" id="ARBA00022729"/>
    </source>
</evidence>
<keyword evidence="2" id="KW-1015">Disulfide bond</keyword>
<dbReference type="GO" id="GO:0004888">
    <property type="term" value="F:transmembrane signaling receptor activity"/>
    <property type="evidence" value="ECO:0007669"/>
    <property type="project" value="TreeGrafter"/>
</dbReference>
<keyword evidence="1 4" id="KW-0732">Signal</keyword>
<name>A0A671UUV2_SPAAU</name>
<evidence type="ECO:0000313" key="6">
    <source>
        <dbReference type="Ensembl" id="ENSSAUP00010017759.1"/>
    </source>
</evidence>
<dbReference type="OMA" id="HIEAYIC"/>
<proteinExistence type="predicted"/>
<dbReference type="SMART" id="SM00409">
    <property type="entry name" value="IG"/>
    <property type="match status" value="2"/>
</dbReference>
<dbReference type="GO" id="GO:0009897">
    <property type="term" value="C:external side of plasma membrane"/>
    <property type="evidence" value="ECO:0007669"/>
    <property type="project" value="TreeGrafter"/>
</dbReference>
<evidence type="ECO:0000256" key="2">
    <source>
        <dbReference type="ARBA" id="ARBA00023157"/>
    </source>
</evidence>
<reference evidence="6" key="2">
    <citation type="submission" date="2025-08" db="UniProtKB">
        <authorList>
            <consortium name="Ensembl"/>
        </authorList>
    </citation>
    <scope>IDENTIFICATION</scope>
</reference>
<feature type="chain" id="PRO_5025457109" description="Ig-like domain-containing protein" evidence="4">
    <location>
        <begin position="28"/>
        <end position="256"/>
    </location>
</feature>
<dbReference type="InterPro" id="IPR036179">
    <property type="entry name" value="Ig-like_dom_sf"/>
</dbReference>
<keyword evidence="3" id="KW-1133">Transmembrane helix</keyword>
<dbReference type="PANTHER" id="PTHR11481">
    <property type="entry name" value="IMMUNOGLOBULIN FC RECEPTOR"/>
    <property type="match status" value="1"/>
</dbReference>
<dbReference type="InterPro" id="IPR007110">
    <property type="entry name" value="Ig-like_dom"/>
</dbReference>
<evidence type="ECO:0000256" key="4">
    <source>
        <dbReference type="SAM" id="SignalP"/>
    </source>
</evidence>
<dbReference type="InterPro" id="IPR050488">
    <property type="entry name" value="Ig_Fc_receptor"/>
</dbReference>
<dbReference type="GO" id="GO:0007166">
    <property type="term" value="P:cell surface receptor signaling pathway"/>
    <property type="evidence" value="ECO:0007669"/>
    <property type="project" value="TreeGrafter"/>
</dbReference>
<dbReference type="Proteomes" id="UP000472265">
    <property type="component" value="Chromosome 10"/>
</dbReference>
<dbReference type="Gene3D" id="2.60.40.10">
    <property type="entry name" value="Immunoglobulins"/>
    <property type="match status" value="2"/>
</dbReference>
<sequence length="256" mass="28370">MEVTALCIRLLMNVLFLLSALDHTVDSLSLRVDPNRVQFFLYEPVALHCDASYGSVQWKFVHKSKVEKPKCKITDRATSTGSSCIHKNVYPEEGGEYWCEDGEGKRSNTITITVTNGSVVLDSPALPVMEGAAVTLRCRYKTTSPNLTAGFYKDGHLIRSSSTGEMIIHSVSRSEEGQYKCNISGLGESSESLLDVIALHPETDHSSDHVFFTMRVILPLVLMAMLLGLLGVLHCGKLRVQQHNLVSTQIEMQQQQ</sequence>
<dbReference type="FunCoup" id="A0A671UUV2">
    <property type="interactions" value="1110"/>
</dbReference>
<evidence type="ECO:0000256" key="3">
    <source>
        <dbReference type="SAM" id="Phobius"/>
    </source>
</evidence>
<keyword evidence="3" id="KW-0812">Transmembrane</keyword>
<dbReference type="PANTHER" id="PTHR11481:SF64">
    <property type="entry name" value="FC RECEPTOR-LIKE PROTEIN 4"/>
    <property type="match status" value="1"/>
</dbReference>
<evidence type="ECO:0000313" key="7">
    <source>
        <dbReference type="Proteomes" id="UP000472265"/>
    </source>
</evidence>
<keyword evidence="3" id="KW-0472">Membrane</keyword>
<protein>
    <recommendedName>
        <fullName evidence="5">Ig-like domain-containing protein</fullName>
    </recommendedName>
</protein>
<feature type="transmembrane region" description="Helical" evidence="3">
    <location>
        <begin position="210"/>
        <end position="233"/>
    </location>
</feature>
<organism evidence="6 7">
    <name type="scientific">Sparus aurata</name>
    <name type="common">Gilthead sea bream</name>
    <dbReference type="NCBI Taxonomy" id="8175"/>
    <lineage>
        <taxon>Eukaryota</taxon>
        <taxon>Metazoa</taxon>
        <taxon>Chordata</taxon>
        <taxon>Craniata</taxon>
        <taxon>Vertebrata</taxon>
        <taxon>Euteleostomi</taxon>
        <taxon>Actinopterygii</taxon>
        <taxon>Neopterygii</taxon>
        <taxon>Teleostei</taxon>
        <taxon>Neoteleostei</taxon>
        <taxon>Acanthomorphata</taxon>
        <taxon>Eupercaria</taxon>
        <taxon>Spariformes</taxon>
        <taxon>Sparidae</taxon>
        <taxon>Sparus</taxon>
    </lineage>
</organism>
<keyword evidence="7" id="KW-1185">Reference proteome</keyword>
<evidence type="ECO:0000259" key="5">
    <source>
        <dbReference type="PROSITE" id="PS50835"/>
    </source>
</evidence>
<dbReference type="GeneTree" id="ENSGT01120000272178"/>
<dbReference type="PROSITE" id="PS50835">
    <property type="entry name" value="IG_LIKE"/>
    <property type="match status" value="1"/>
</dbReference>
<reference evidence="6" key="3">
    <citation type="submission" date="2025-09" db="UniProtKB">
        <authorList>
            <consortium name="Ensembl"/>
        </authorList>
    </citation>
    <scope>IDENTIFICATION</scope>
</reference>